<evidence type="ECO:0000259" key="1">
    <source>
        <dbReference type="Pfam" id="PF20448"/>
    </source>
</evidence>
<dbReference type="OrthoDB" id="1261237at2"/>
<dbReference type="Pfam" id="PF20448">
    <property type="entry name" value="DUF6705"/>
    <property type="match status" value="1"/>
</dbReference>
<proteinExistence type="predicted"/>
<reference evidence="2 3" key="1">
    <citation type="submission" date="2018-07" db="EMBL/GenBank/DDBJ databases">
        <title>Chryseobacterium lacus sp. nov., isolated from lake water.</title>
        <authorList>
            <person name="Li C.-M."/>
        </authorList>
    </citation>
    <scope>NUCLEOTIDE SEQUENCE [LARGE SCALE GENOMIC DNA]</scope>
    <source>
        <strain evidence="2 3">YLOS41</strain>
    </source>
</reference>
<comment type="caution">
    <text evidence="2">The sequence shown here is derived from an EMBL/GenBank/DDBJ whole genome shotgun (WGS) entry which is preliminary data.</text>
</comment>
<dbReference type="Proteomes" id="UP000252172">
    <property type="component" value="Unassembled WGS sequence"/>
</dbReference>
<organism evidence="2 3">
    <name type="scientific">Chryseobacterium lacus</name>
    <dbReference type="NCBI Taxonomy" id="2058346"/>
    <lineage>
        <taxon>Bacteria</taxon>
        <taxon>Pseudomonadati</taxon>
        <taxon>Bacteroidota</taxon>
        <taxon>Flavobacteriia</taxon>
        <taxon>Flavobacteriales</taxon>
        <taxon>Weeksellaceae</taxon>
        <taxon>Chryseobacterium group</taxon>
        <taxon>Chryseobacterium</taxon>
    </lineage>
</organism>
<gene>
    <name evidence="2" type="ORF">DQ356_04080</name>
</gene>
<evidence type="ECO:0000313" key="2">
    <source>
        <dbReference type="EMBL" id="RCU43354.1"/>
    </source>
</evidence>
<feature type="domain" description="DUF6705" evidence="1">
    <location>
        <begin position="1"/>
        <end position="182"/>
    </location>
</feature>
<name>A0A368N156_9FLAO</name>
<protein>
    <recommendedName>
        <fullName evidence="1">DUF6705 domain-containing protein</fullName>
    </recommendedName>
</protein>
<sequence>MKLFLKTILSFSFIFFVFFIKGQNIEPQPGDNLLNAELNKYVGTWKWESNGTSLTIVFKKVNAKVPVTMNLYADILFGYHQYKVNNTIVEDSLPFINATFNQKKYTIITFGTQPNLPPNRISVGFNHPSKNKSVQGEFEYIDANHIKIVSLKNYQGIKVNLPGQPPYDNTITLPQNIILTKQ</sequence>
<dbReference type="RefSeq" id="WP_114303207.1">
    <property type="nucleotide sequence ID" value="NZ_QPIE01000003.1"/>
</dbReference>
<evidence type="ECO:0000313" key="3">
    <source>
        <dbReference type="Proteomes" id="UP000252172"/>
    </source>
</evidence>
<dbReference type="EMBL" id="QPIE01000003">
    <property type="protein sequence ID" value="RCU43354.1"/>
    <property type="molecule type" value="Genomic_DNA"/>
</dbReference>
<dbReference type="InterPro" id="IPR046551">
    <property type="entry name" value="DUF6705"/>
</dbReference>
<keyword evidence="3" id="KW-1185">Reference proteome</keyword>
<dbReference type="AlphaFoldDB" id="A0A368N156"/>
<accession>A0A368N156</accession>